<evidence type="ECO:0000313" key="8">
    <source>
        <dbReference type="Proteomes" id="UP000271098"/>
    </source>
</evidence>
<dbReference type="EMBL" id="UYRT01095930">
    <property type="protein sequence ID" value="VDN40524.1"/>
    <property type="molecule type" value="Genomic_DNA"/>
</dbReference>
<gene>
    <name evidence="7" type="ORF">GPUH_LOCUS22772</name>
</gene>
<evidence type="ECO:0000256" key="4">
    <source>
        <dbReference type="ARBA" id="ARBA00023306"/>
    </source>
</evidence>
<evidence type="ECO:0000256" key="1">
    <source>
        <dbReference type="ARBA" id="ARBA00022618"/>
    </source>
</evidence>
<dbReference type="GO" id="GO:0003677">
    <property type="term" value="F:DNA binding"/>
    <property type="evidence" value="ECO:0007669"/>
    <property type="project" value="TreeGrafter"/>
</dbReference>
<feature type="transmembrane region" description="Helical" evidence="6">
    <location>
        <begin position="189"/>
        <end position="211"/>
    </location>
</feature>
<evidence type="ECO:0000256" key="5">
    <source>
        <dbReference type="SAM" id="Coils"/>
    </source>
</evidence>
<keyword evidence="1" id="KW-0132">Cell division</keyword>
<dbReference type="Proteomes" id="UP000271098">
    <property type="component" value="Unassembled WGS sequence"/>
</dbReference>
<sequence>MSSNAIIRLPVKPCNLLVEMLCCVKHQKMQKRRAALQEEQQQLHRTRPKELDVEIKRNQLSELENRLKSTRSEQNKILNQTIKKLEEDIDNIVTDARYTQNRINDVRVRMDERNEHIEQLQNQRNVVTDEVFRKFCERINIRDIRQYEQREMRFHEEMQEQLKKFDNELDRIRNELDYLKSEDKRGISYYLFFTDFHFIFFFFTNFAFLGWKFLQIFTLISTDLS</sequence>
<keyword evidence="6" id="KW-0472">Membrane</keyword>
<keyword evidence="6" id="KW-1133">Transmembrane helix</keyword>
<dbReference type="GO" id="GO:0008278">
    <property type="term" value="C:cohesin complex"/>
    <property type="evidence" value="ECO:0007669"/>
    <property type="project" value="TreeGrafter"/>
</dbReference>
<protein>
    <submittedName>
        <fullName evidence="7 9">Uncharacterized protein</fullName>
    </submittedName>
</protein>
<dbReference type="GO" id="GO:0005634">
    <property type="term" value="C:nucleus"/>
    <property type="evidence" value="ECO:0007669"/>
    <property type="project" value="TreeGrafter"/>
</dbReference>
<reference evidence="9" key="1">
    <citation type="submission" date="2016-06" db="UniProtKB">
        <authorList>
            <consortium name="WormBaseParasite"/>
        </authorList>
    </citation>
    <scope>IDENTIFICATION</scope>
</reference>
<keyword evidence="6" id="KW-0812">Transmembrane</keyword>
<keyword evidence="2" id="KW-0498">Mitosis</keyword>
<dbReference type="AlphaFoldDB" id="A0A183EP80"/>
<dbReference type="OrthoDB" id="413649at2759"/>
<evidence type="ECO:0000256" key="6">
    <source>
        <dbReference type="SAM" id="Phobius"/>
    </source>
</evidence>
<name>A0A183EP80_9BILA</name>
<keyword evidence="8" id="KW-1185">Reference proteome</keyword>
<keyword evidence="3" id="KW-0539">Nucleus</keyword>
<reference evidence="7 8" key="2">
    <citation type="submission" date="2018-11" db="EMBL/GenBank/DDBJ databases">
        <authorList>
            <consortium name="Pathogen Informatics"/>
        </authorList>
    </citation>
    <scope>NUCLEOTIDE SEQUENCE [LARGE SCALE GENOMIC DNA]</scope>
</reference>
<evidence type="ECO:0000256" key="2">
    <source>
        <dbReference type="ARBA" id="ARBA00022776"/>
    </source>
</evidence>
<evidence type="ECO:0000313" key="9">
    <source>
        <dbReference type="WBParaSite" id="GPUH_0002279801-mRNA-1"/>
    </source>
</evidence>
<dbReference type="GO" id="GO:0007062">
    <property type="term" value="P:sister chromatid cohesion"/>
    <property type="evidence" value="ECO:0007669"/>
    <property type="project" value="TreeGrafter"/>
</dbReference>
<dbReference type="PANTHER" id="PTHR18937:SF12">
    <property type="entry name" value="STRUCTURAL MAINTENANCE OF CHROMOSOMES PROTEIN"/>
    <property type="match status" value="1"/>
</dbReference>
<evidence type="ECO:0000313" key="7">
    <source>
        <dbReference type="EMBL" id="VDN40524.1"/>
    </source>
</evidence>
<accession>A0A183EP80</accession>
<dbReference type="WBParaSite" id="GPUH_0002279801-mRNA-1">
    <property type="protein sequence ID" value="GPUH_0002279801-mRNA-1"/>
    <property type="gene ID" value="GPUH_0002279801"/>
</dbReference>
<feature type="coiled-coil region" evidence="5">
    <location>
        <begin position="26"/>
        <end position="182"/>
    </location>
</feature>
<keyword evidence="4" id="KW-0131">Cell cycle</keyword>
<dbReference type="GO" id="GO:0051301">
    <property type="term" value="P:cell division"/>
    <property type="evidence" value="ECO:0007669"/>
    <property type="project" value="UniProtKB-KW"/>
</dbReference>
<proteinExistence type="predicted"/>
<dbReference type="PANTHER" id="PTHR18937">
    <property type="entry name" value="STRUCTURAL MAINTENANCE OF CHROMOSOMES SMC FAMILY MEMBER"/>
    <property type="match status" value="1"/>
</dbReference>
<evidence type="ECO:0000256" key="3">
    <source>
        <dbReference type="ARBA" id="ARBA00023242"/>
    </source>
</evidence>
<organism evidence="9">
    <name type="scientific">Gongylonema pulchrum</name>
    <dbReference type="NCBI Taxonomy" id="637853"/>
    <lineage>
        <taxon>Eukaryota</taxon>
        <taxon>Metazoa</taxon>
        <taxon>Ecdysozoa</taxon>
        <taxon>Nematoda</taxon>
        <taxon>Chromadorea</taxon>
        <taxon>Rhabditida</taxon>
        <taxon>Spirurina</taxon>
        <taxon>Spiruromorpha</taxon>
        <taxon>Spiruroidea</taxon>
        <taxon>Gongylonematidae</taxon>
        <taxon>Gongylonema</taxon>
    </lineage>
</organism>
<keyword evidence="5" id="KW-0175">Coiled coil</keyword>